<evidence type="ECO:0000313" key="2">
    <source>
        <dbReference type="Proteomes" id="UP001054837"/>
    </source>
</evidence>
<gene>
    <name evidence="1" type="ORF">CDAR_179621</name>
</gene>
<comment type="caution">
    <text evidence="1">The sequence shown here is derived from an EMBL/GenBank/DDBJ whole genome shotgun (WGS) entry which is preliminary data.</text>
</comment>
<dbReference type="EMBL" id="BPLQ01014237">
    <property type="protein sequence ID" value="GIY78354.1"/>
    <property type="molecule type" value="Genomic_DNA"/>
</dbReference>
<sequence length="12" mass="1455">FVLDIRICLSYL</sequence>
<feature type="non-terminal residue" evidence="1">
    <location>
        <position position="1"/>
    </location>
</feature>
<keyword evidence="2" id="KW-1185">Reference proteome</keyword>
<protein>
    <submittedName>
        <fullName evidence="1">Uncharacterized protein</fullName>
    </submittedName>
</protein>
<dbReference type="Proteomes" id="UP001054837">
    <property type="component" value="Unassembled WGS sequence"/>
</dbReference>
<accession>A0AAV4W815</accession>
<proteinExistence type="predicted"/>
<evidence type="ECO:0000313" key="1">
    <source>
        <dbReference type="EMBL" id="GIY78354.1"/>
    </source>
</evidence>
<organism evidence="1 2">
    <name type="scientific">Caerostris darwini</name>
    <dbReference type="NCBI Taxonomy" id="1538125"/>
    <lineage>
        <taxon>Eukaryota</taxon>
        <taxon>Metazoa</taxon>
        <taxon>Ecdysozoa</taxon>
        <taxon>Arthropoda</taxon>
        <taxon>Chelicerata</taxon>
        <taxon>Arachnida</taxon>
        <taxon>Araneae</taxon>
        <taxon>Araneomorphae</taxon>
        <taxon>Entelegynae</taxon>
        <taxon>Araneoidea</taxon>
        <taxon>Araneidae</taxon>
        <taxon>Caerostris</taxon>
    </lineage>
</organism>
<name>A0AAV4W815_9ARAC</name>
<reference evidence="1 2" key="1">
    <citation type="submission" date="2021-06" db="EMBL/GenBank/DDBJ databases">
        <title>Caerostris darwini draft genome.</title>
        <authorList>
            <person name="Kono N."/>
            <person name="Arakawa K."/>
        </authorList>
    </citation>
    <scope>NUCLEOTIDE SEQUENCE [LARGE SCALE GENOMIC DNA]</scope>
</reference>